<evidence type="ECO:0000313" key="2">
    <source>
        <dbReference type="EMBL" id="SLM14014.1"/>
    </source>
</evidence>
<accession>A0A3P3XKX5</accession>
<gene>
    <name evidence="2" type="ORF">SPIROBIBN47_310005</name>
</gene>
<evidence type="ECO:0000256" key="1">
    <source>
        <dbReference type="SAM" id="Coils"/>
    </source>
</evidence>
<organism evidence="2">
    <name type="scientific">uncultured spirochete</name>
    <dbReference type="NCBI Taxonomy" id="156406"/>
    <lineage>
        <taxon>Bacteria</taxon>
        <taxon>Pseudomonadati</taxon>
        <taxon>Spirochaetota</taxon>
        <taxon>Spirochaetia</taxon>
        <taxon>Spirochaetales</taxon>
        <taxon>environmental samples</taxon>
    </lineage>
</organism>
<name>A0A3P3XKX5_9SPIR</name>
<dbReference type="AlphaFoldDB" id="A0A3P3XKX5"/>
<dbReference type="Pfam" id="PF20362">
    <property type="entry name" value="DUF6657"/>
    <property type="match status" value="1"/>
</dbReference>
<keyword evidence="1" id="KW-0175">Coiled coil</keyword>
<dbReference type="InterPro" id="IPR046598">
    <property type="entry name" value="DUF6657"/>
</dbReference>
<sequence>MAVIKSALELALERTKNLQVDESLQKASEAKLEGRKAASRWLEEPESVDFKALAGAIPPEHRQTFLRAAFEVLSTQVQLPLNTGIDKAKLEAAGKAIIVLCGLSSRFGSEREAKLAQQQVQSLFQQILQFLGQYSEEMKRAEQAIRNQWAPKLKEKERQLAAQLGQNVRIDPMSDPEFAEFYRKNIDAMRKNYANALEEAKNQLAALCGFATNE</sequence>
<reference evidence="2" key="1">
    <citation type="submission" date="2017-02" db="EMBL/GenBank/DDBJ databases">
        <authorList>
            <person name="Regsiter A."/>
            <person name="William W."/>
        </authorList>
    </citation>
    <scope>NUCLEOTIDE SEQUENCE</scope>
    <source>
        <strain evidence="2">Bib</strain>
    </source>
</reference>
<protein>
    <submittedName>
        <fullName evidence="2">Uncharacterized protein</fullName>
    </submittedName>
</protein>
<proteinExistence type="predicted"/>
<feature type="coiled-coil region" evidence="1">
    <location>
        <begin position="179"/>
        <end position="206"/>
    </location>
</feature>
<dbReference type="EMBL" id="FWDM01000025">
    <property type="protein sequence ID" value="SLM14014.1"/>
    <property type="molecule type" value="Genomic_DNA"/>
</dbReference>